<dbReference type="PANTHER" id="PTHR43420:SF12">
    <property type="entry name" value="N-ACETYLTRANSFERASE DOMAIN-CONTAINING PROTEIN"/>
    <property type="match status" value="1"/>
</dbReference>
<dbReference type="CDD" id="cd04301">
    <property type="entry name" value="NAT_SF"/>
    <property type="match status" value="1"/>
</dbReference>
<feature type="domain" description="N-acetyltransferase" evidence="3">
    <location>
        <begin position="1"/>
        <end position="137"/>
    </location>
</feature>
<dbReference type="RefSeq" id="WP_007017522.1">
    <property type="nucleotide sequence ID" value="NZ_CH724114.1"/>
</dbReference>
<dbReference type="HOGENOM" id="CLU_143334_1_0_6"/>
<dbReference type="SUPFAM" id="SSF55729">
    <property type="entry name" value="Acyl-CoA N-acyltransferases (Nat)"/>
    <property type="match status" value="1"/>
</dbReference>
<accession>Q1N5B2</accession>
<dbReference type="EMBL" id="AAQH01000002">
    <property type="protein sequence ID" value="EAT13136.1"/>
    <property type="molecule type" value="Genomic_DNA"/>
</dbReference>
<gene>
    <name evidence="4" type="ORF">RED65_00210</name>
</gene>
<comment type="caution">
    <text evidence="4">The sequence shown here is derived from an EMBL/GenBank/DDBJ whole genome shotgun (WGS) entry which is preliminary data.</text>
</comment>
<name>Q1N5B2_9GAMM</name>
<dbReference type="STRING" id="207949.RED65_00210"/>
<dbReference type="PANTHER" id="PTHR43420">
    <property type="entry name" value="ACETYLTRANSFERASE"/>
    <property type="match status" value="1"/>
</dbReference>
<dbReference type="Pfam" id="PF00583">
    <property type="entry name" value="Acetyltransf_1"/>
    <property type="match status" value="1"/>
</dbReference>
<evidence type="ECO:0000313" key="5">
    <source>
        <dbReference type="Proteomes" id="UP000004263"/>
    </source>
</evidence>
<evidence type="ECO:0000313" key="4">
    <source>
        <dbReference type="EMBL" id="EAT13136.1"/>
    </source>
</evidence>
<evidence type="ECO:0000259" key="3">
    <source>
        <dbReference type="PROSITE" id="PS51186"/>
    </source>
</evidence>
<sequence length="137" mass="15809">MSYSEIESLIKAEQMRQKKSFIDTDDIDKYIFKIKSNAEFITHYTSGQCAGFIAFYCNEPTKKIAFITLVLLAPEFRGKGLASNLINYVIEHCKKNKFEKCSLEVRKDNLSAIKLYEKHGFKIKQDCDAKLLMSISF</sequence>
<protein>
    <submittedName>
        <fullName evidence="4">Spermidine n1-acetyltransferase</fullName>
    </submittedName>
</protein>
<dbReference type="Gene3D" id="3.40.630.30">
    <property type="match status" value="1"/>
</dbReference>
<dbReference type="PROSITE" id="PS51186">
    <property type="entry name" value="GNAT"/>
    <property type="match status" value="1"/>
</dbReference>
<dbReference type="OrthoDB" id="9789605at2"/>
<proteinExistence type="predicted"/>
<evidence type="ECO:0000256" key="2">
    <source>
        <dbReference type="ARBA" id="ARBA00023315"/>
    </source>
</evidence>
<dbReference type="InterPro" id="IPR050680">
    <property type="entry name" value="YpeA/RimI_acetyltransf"/>
</dbReference>
<dbReference type="AlphaFoldDB" id="Q1N5B2"/>
<reference evidence="4 5" key="1">
    <citation type="submission" date="2006-03" db="EMBL/GenBank/DDBJ databases">
        <authorList>
            <person name="Pinhassi J."/>
            <person name="Pedros-Alio C."/>
            <person name="Ferriera S."/>
            <person name="Johnson J."/>
            <person name="Kravitz S."/>
            <person name="Halpern A."/>
            <person name="Remington K."/>
            <person name="Beeson K."/>
            <person name="Tran B."/>
            <person name="Rogers Y.-H."/>
            <person name="Friedman R."/>
            <person name="Venter J.C."/>
        </authorList>
    </citation>
    <scope>NUCLEOTIDE SEQUENCE [LARGE SCALE GENOMIC DNA]</scope>
    <source>
        <strain evidence="4 5">RED65</strain>
    </source>
</reference>
<dbReference type="Proteomes" id="UP000004263">
    <property type="component" value="Unassembled WGS sequence"/>
</dbReference>
<keyword evidence="2" id="KW-0012">Acyltransferase</keyword>
<dbReference type="GO" id="GO:0016747">
    <property type="term" value="F:acyltransferase activity, transferring groups other than amino-acyl groups"/>
    <property type="evidence" value="ECO:0007669"/>
    <property type="project" value="InterPro"/>
</dbReference>
<evidence type="ECO:0000256" key="1">
    <source>
        <dbReference type="ARBA" id="ARBA00022679"/>
    </source>
</evidence>
<organism evidence="4 5">
    <name type="scientific">Bermanella marisrubri</name>
    <dbReference type="NCBI Taxonomy" id="207949"/>
    <lineage>
        <taxon>Bacteria</taxon>
        <taxon>Pseudomonadati</taxon>
        <taxon>Pseudomonadota</taxon>
        <taxon>Gammaproteobacteria</taxon>
        <taxon>Oceanospirillales</taxon>
        <taxon>Oceanospirillaceae</taxon>
        <taxon>Bermanella</taxon>
    </lineage>
</organism>
<keyword evidence="5" id="KW-1185">Reference proteome</keyword>
<dbReference type="InterPro" id="IPR000182">
    <property type="entry name" value="GNAT_dom"/>
</dbReference>
<keyword evidence="1 4" id="KW-0808">Transferase</keyword>
<dbReference type="InterPro" id="IPR016181">
    <property type="entry name" value="Acyl_CoA_acyltransferase"/>
</dbReference>